<dbReference type="RefSeq" id="WP_379151058.1">
    <property type="nucleotide sequence ID" value="NZ_JBHSRJ010000002.1"/>
</dbReference>
<keyword evidence="8" id="KW-0472">Membrane</keyword>
<evidence type="ECO:0000256" key="4">
    <source>
        <dbReference type="ARBA" id="ARBA00021898"/>
    </source>
</evidence>
<gene>
    <name evidence="12" type="ORF">ACFPYL_04960</name>
</gene>
<feature type="region of interest" description="Disordered" evidence="10">
    <location>
        <begin position="1"/>
        <end position="21"/>
    </location>
</feature>
<keyword evidence="5" id="KW-1003">Cell membrane</keyword>
<sequence>MPPSDSSDAHPGALVADRGGRPAPEPVLYDFRRPIQLSREHSRMIQVALDGFCRQATTVLTSSLRTVCAVTLTGIEQSSYAEYVDSLEATTYLTIFSAEPLLSKCVLEIPVVAVMTAVDHMLGGPGRADQPERALTEIETGVSRGLIERLLHELRYSLASIVAFEPVVTGVEYSPQFAQVAGASDVMVAMHLELKINERAFPMSMCMPFSGLLPHLLRAAAPAPVSDRERAQRARAAAELKDQFQTVPVDVAVRLRPTTLSPGDLAALQPGDAIRLNHPASAPLEVVVDGINFAHATAGTSGFRLAALIVGTPKETP</sequence>
<evidence type="ECO:0000256" key="2">
    <source>
        <dbReference type="ARBA" id="ARBA00004202"/>
    </source>
</evidence>
<dbReference type="PANTHER" id="PTHR30034">
    <property type="entry name" value="FLAGELLAR MOTOR SWITCH PROTEIN FLIM"/>
    <property type="match status" value="1"/>
</dbReference>
<keyword evidence="7" id="KW-0283">Flagellar rotation</keyword>
<keyword evidence="12" id="KW-0969">Cilium</keyword>
<evidence type="ECO:0000256" key="10">
    <source>
        <dbReference type="SAM" id="MobiDB-lite"/>
    </source>
</evidence>
<evidence type="ECO:0000259" key="11">
    <source>
        <dbReference type="Pfam" id="PF01052"/>
    </source>
</evidence>
<dbReference type="EMBL" id="JBHSRJ010000002">
    <property type="protein sequence ID" value="MFC6042407.1"/>
    <property type="molecule type" value="Genomic_DNA"/>
</dbReference>
<dbReference type="PANTHER" id="PTHR30034:SF6">
    <property type="entry name" value="YOP PROTEINS TRANSLOCATION PROTEIN Q"/>
    <property type="match status" value="1"/>
</dbReference>
<name>A0ABW1LGR1_9ACTN</name>
<dbReference type="Gene3D" id="3.40.1550.10">
    <property type="entry name" value="CheC-like"/>
    <property type="match status" value="1"/>
</dbReference>
<dbReference type="Pfam" id="PF01052">
    <property type="entry name" value="FliMN_C"/>
    <property type="match status" value="1"/>
</dbReference>
<keyword evidence="6" id="KW-0145">Chemotaxis</keyword>
<evidence type="ECO:0000256" key="6">
    <source>
        <dbReference type="ARBA" id="ARBA00022500"/>
    </source>
</evidence>
<keyword evidence="12" id="KW-0966">Cell projection</keyword>
<reference evidence="13" key="1">
    <citation type="journal article" date="2019" name="Int. J. Syst. Evol. Microbiol.">
        <title>The Global Catalogue of Microorganisms (GCM) 10K type strain sequencing project: providing services to taxonomists for standard genome sequencing and annotation.</title>
        <authorList>
            <consortium name="The Broad Institute Genomics Platform"/>
            <consortium name="The Broad Institute Genome Sequencing Center for Infectious Disease"/>
            <person name="Wu L."/>
            <person name="Ma J."/>
        </authorList>
    </citation>
    <scope>NUCLEOTIDE SEQUENCE [LARGE SCALE GENOMIC DNA]</scope>
    <source>
        <strain evidence="13">CCUG 54522</strain>
    </source>
</reference>
<dbReference type="InterPro" id="IPR001543">
    <property type="entry name" value="FliN-like_C"/>
</dbReference>
<evidence type="ECO:0000256" key="9">
    <source>
        <dbReference type="ARBA" id="ARBA00023143"/>
    </source>
</evidence>
<comment type="similarity">
    <text evidence="3">Belongs to the FliM family.</text>
</comment>
<dbReference type="Gene3D" id="2.30.330.10">
    <property type="entry name" value="SpoA-like"/>
    <property type="match status" value="1"/>
</dbReference>
<dbReference type="SUPFAM" id="SSF101801">
    <property type="entry name" value="Surface presentation of antigens (SPOA)"/>
    <property type="match status" value="1"/>
</dbReference>
<dbReference type="Pfam" id="PF02154">
    <property type="entry name" value="FliM"/>
    <property type="match status" value="1"/>
</dbReference>
<dbReference type="InterPro" id="IPR028976">
    <property type="entry name" value="CheC-like_sf"/>
</dbReference>
<dbReference type="PIRSF" id="PIRSF002888">
    <property type="entry name" value="FliM"/>
    <property type="match status" value="1"/>
</dbReference>
<organism evidence="12 13">
    <name type="scientific">Nocardioides hankookensis</name>
    <dbReference type="NCBI Taxonomy" id="443157"/>
    <lineage>
        <taxon>Bacteria</taxon>
        <taxon>Bacillati</taxon>
        <taxon>Actinomycetota</taxon>
        <taxon>Actinomycetes</taxon>
        <taxon>Propionibacteriales</taxon>
        <taxon>Nocardioidaceae</taxon>
        <taxon>Nocardioides</taxon>
    </lineage>
</organism>
<dbReference type="Proteomes" id="UP001596135">
    <property type="component" value="Unassembled WGS sequence"/>
</dbReference>
<accession>A0ABW1LGR1</accession>
<keyword evidence="9" id="KW-0975">Bacterial flagellum</keyword>
<evidence type="ECO:0000313" key="13">
    <source>
        <dbReference type="Proteomes" id="UP001596135"/>
    </source>
</evidence>
<dbReference type="InterPro" id="IPR001689">
    <property type="entry name" value="Flag_FliM"/>
</dbReference>
<evidence type="ECO:0000256" key="8">
    <source>
        <dbReference type="ARBA" id="ARBA00023136"/>
    </source>
</evidence>
<evidence type="ECO:0000256" key="1">
    <source>
        <dbReference type="ARBA" id="ARBA00004117"/>
    </source>
</evidence>
<protein>
    <recommendedName>
        <fullName evidence="4">Flagellar motor switch protein FliM</fullName>
    </recommendedName>
</protein>
<dbReference type="SUPFAM" id="SSF103039">
    <property type="entry name" value="CheC-like"/>
    <property type="match status" value="1"/>
</dbReference>
<proteinExistence type="inferred from homology"/>
<dbReference type="InterPro" id="IPR036429">
    <property type="entry name" value="SpoA-like_sf"/>
</dbReference>
<evidence type="ECO:0000256" key="5">
    <source>
        <dbReference type="ARBA" id="ARBA00022475"/>
    </source>
</evidence>
<evidence type="ECO:0000313" key="12">
    <source>
        <dbReference type="EMBL" id="MFC6042407.1"/>
    </source>
</evidence>
<dbReference type="CDD" id="cd17908">
    <property type="entry name" value="FliM"/>
    <property type="match status" value="1"/>
</dbReference>
<comment type="caution">
    <text evidence="12">The sequence shown here is derived from an EMBL/GenBank/DDBJ whole genome shotgun (WGS) entry which is preliminary data.</text>
</comment>
<feature type="domain" description="Flagellar motor switch protein FliN-like C-terminal" evidence="11">
    <location>
        <begin position="243"/>
        <end position="310"/>
    </location>
</feature>
<keyword evidence="12" id="KW-0282">Flagellum</keyword>
<evidence type="ECO:0000256" key="7">
    <source>
        <dbReference type="ARBA" id="ARBA00022779"/>
    </source>
</evidence>
<comment type="subcellular location">
    <subcellularLocation>
        <location evidence="1">Bacterial flagellum basal body</location>
    </subcellularLocation>
    <subcellularLocation>
        <location evidence="2">Cell membrane</location>
        <topology evidence="2">Peripheral membrane protein</topology>
    </subcellularLocation>
</comment>
<evidence type="ECO:0000256" key="3">
    <source>
        <dbReference type="ARBA" id="ARBA00011049"/>
    </source>
</evidence>
<keyword evidence="13" id="KW-1185">Reference proteome</keyword>